<feature type="domain" description="NPHP4 Ig-like" evidence="2">
    <location>
        <begin position="428"/>
        <end position="510"/>
    </location>
</feature>
<dbReference type="InterPro" id="IPR058688">
    <property type="entry name" value="Ig_NPHP4_2nd"/>
</dbReference>
<dbReference type="InterPro" id="IPR029775">
    <property type="entry name" value="NPHP4"/>
</dbReference>
<gene>
    <name evidence="5" type="ORF">SPHA_39278</name>
</gene>
<dbReference type="Proteomes" id="UP000597762">
    <property type="component" value="Unassembled WGS sequence"/>
</dbReference>
<feature type="transmembrane region" description="Helical" evidence="1">
    <location>
        <begin position="168"/>
        <end position="190"/>
    </location>
</feature>
<dbReference type="GO" id="GO:0097730">
    <property type="term" value="C:non-motile cilium"/>
    <property type="evidence" value="ECO:0007669"/>
    <property type="project" value="InterPro"/>
</dbReference>
<feature type="transmembrane region" description="Helical" evidence="1">
    <location>
        <begin position="42"/>
        <end position="62"/>
    </location>
</feature>
<feature type="transmembrane region" description="Helical" evidence="1">
    <location>
        <begin position="261"/>
        <end position="283"/>
    </location>
</feature>
<dbReference type="AlphaFoldDB" id="A0A812CHI2"/>
<feature type="transmembrane region" description="Helical" evidence="1">
    <location>
        <begin position="130"/>
        <end position="156"/>
    </location>
</feature>
<feature type="transmembrane region" description="Helical" evidence="1">
    <location>
        <begin position="101"/>
        <end position="124"/>
    </location>
</feature>
<feature type="domain" description="NPHP4 Ig-like" evidence="4">
    <location>
        <begin position="319"/>
        <end position="416"/>
    </location>
</feature>
<dbReference type="PANTHER" id="PTHR31043">
    <property type="entry name" value="NEPHROCYSTIN-4"/>
    <property type="match status" value="1"/>
</dbReference>
<evidence type="ECO:0000259" key="3">
    <source>
        <dbReference type="Pfam" id="PF26187"/>
    </source>
</evidence>
<keyword evidence="1" id="KW-0812">Transmembrane</keyword>
<dbReference type="EMBL" id="CAHIKZ030001813">
    <property type="protein sequence ID" value="CAE1275105.1"/>
    <property type="molecule type" value="Genomic_DNA"/>
</dbReference>
<dbReference type="GO" id="GO:0090090">
    <property type="term" value="P:negative regulation of canonical Wnt signaling pathway"/>
    <property type="evidence" value="ECO:0007669"/>
    <property type="project" value="InterPro"/>
</dbReference>
<proteinExistence type="predicted"/>
<reference evidence="5" key="1">
    <citation type="submission" date="2021-01" db="EMBL/GenBank/DDBJ databases">
        <authorList>
            <person name="Li R."/>
            <person name="Bekaert M."/>
        </authorList>
    </citation>
    <scope>NUCLEOTIDE SEQUENCE</scope>
    <source>
        <strain evidence="5">Farmed</strain>
    </source>
</reference>
<dbReference type="GO" id="GO:0035869">
    <property type="term" value="C:ciliary transition zone"/>
    <property type="evidence" value="ECO:0007669"/>
    <property type="project" value="TreeGrafter"/>
</dbReference>
<evidence type="ECO:0000259" key="4">
    <source>
        <dbReference type="Pfam" id="PF26189"/>
    </source>
</evidence>
<feature type="transmembrane region" description="Helical" evidence="1">
    <location>
        <begin position="68"/>
        <end position="89"/>
    </location>
</feature>
<keyword evidence="1" id="KW-0472">Membrane</keyword>
<protein>
    <submittedName>
        <fullName evidence="5">NPHP4</fullName>
    </submittedName>
</protein>
<dbReference type="Pfam" id="PF26187">
    <property type="entry name" value="Ig_NPHP4_4th"/>
    <property type="match status" value="1"/>
</dbReference>
<evidence type="ECO:0000256" key="1">
    <source>
        <dbReference type="SAM" id="Phobius"/>
    </source>
</evidence>
<feature type="transmembrane region" description="Helical" evidence="1">
    <location>
        <begin position="6"/>
        <end position="30"/>
    </location>
</feature>
<evidence type="ECO:0000313" key="6">
    <source>
        <dbReference type="Proteomes" id="UP000597762"/>
    </source>
</evidence>
<evidence type="ECO:0000313" key="5">
    <source>
        <dbReference type="EMBL" id="CAE1275105.1"/>
    </source>
</evidence>
<feature type="transmembrane region" description="Helical" evidence="1">
    <location>
        <begin position="234"/>
        <end position="255"/>
    </location>
</feature>
<feature type="domain" description="NPHP4 Ig-like" evidence="3">
    <location>
        <begin position="517"/>
        <end position="610"/>
    </location>
</feature>
<comment type="caution">
    <text evidence="5">The sequence shown here is derived from an EMBL/GenBank/DDBJ whole genome shotgun (WGS) entry which is preliminary data.</text>
</comment>
<dbReference type="GO" id="GO:1904491">
    <property type="term" value="P:protein localization to ciliary transition zone"/>
    <property type="evidence" value="ECO:0007669"/>
    <property type="project" value="TreeGrafter"/>
</dbReference>
<dbReference type="PANTHER" id="PTHR31043:SF3">
    <property type="entry name" value="NEPHROCYSTIN-4"/>
    <property type="match status" value="1"/>
</dbReference>
<sequence length="616" mass="72299">MTKNLLFLSVYFFFLFLSLLFSTFLSFFLLSLTFSLSHSFSISFVIFSYTFSFTFLSSFYIFLSFTFLFSFFLLFLFFFLLFYFSFFFLSFSSFTFPFSFFLSPLLLFLFLSFFLSPLLLFLFLSFFLRFYFSFFFLSFSSFTFPFLSSFLLFYFSFSFFLFSFTFPFSFFLLFYFSFFFLSPLLLFLFLSFSSFTFPFSFFLSPLLLFLFLSFFLLFYFSFFFLSFSSFTFPFSFFLSPLLLFLFLSFFLSFFSLTFLSFFIFSLCSFLHYFFTCLFSFFVVKKLLDQVYFKTTTNEEILSILSLRLEYQPHIIDQTFRFHHPEQSFLKKSIRLPPLHSFPGVPVGGSGGQRQVFVRCSDANVICDSQSKESGEPLDIFLKVSVGCSPQVKKFFVAIFLDPFLSRPVQVWQIFVHALQRIDISCMEGQTSRFSLILRGTHSSRLARCFTSNPNDMNLHPSEAFTLVAGSVHELNVAIRPSQVGCKCFYINMVDIEYHQLLRSWLIFTKCEAPAITRTFELILPVGGGRGCNKRVSYTNPYSKRKKFLLHTNRDDLLQFKETQLDIAGGDSQNIGLRFAPVLYPGSLELLVFINDEEDKNEETFCIKATYSDQIAN</sequence>
<dbReference type="GO" id="GO:0097546">
    <property type="term" value="C:ciliary base"/>
    <property type="evidence" value="ECO:0007669"/>
    <property type="project" value="TreeGrafter"/>
</dbReference>
<dbReference type="Pfam" id="PF26189">
    <property type="entry name" value="Ig_NPHP4_2nd"/>
    <property type="match status" value="1"/>
</dbReference>
<dbReference type="OrthoDB" id="313446at2759"/>
<feature type="transmembrane region" description="Helical" evidence="1">
    <location>
        <begin position="202"/>
        <end position="227"/>
    </location>
</feature>
<dbReference type="GO" id="GO:0036064">
    <property type="term" value="C:ciliary basal body"/>
    <property type="evidence" value="ECO:0007669"/>
    <property type="project" value="TreeGrafter"/>
</dbReference>
<dbReference type="InterPro" id="IPR058686">
    <property type="entry name" value="Ig_NPHP4_3rd"/>
</dbReference>
<organism evidence="5 6">
    <name type="scientific">Acanthosepion pharaonis</name>
    <name type="common">Pharaoh cuttlefish</name>
    <name type="synonym">Sepia pharaonis</name>
    <dbReference type="NCBI Taxonomy" id="158019"/>
    <lineage>
        <taxon>Eukaryota</taxon>
        <taxon>Metazoa</taxon>
        <taxon>Spiralia</taxon>
        <taxon>Lophotrochozoa</taxon>
        <taxon>Mollusca</taxon>
        <taxon>Cephalopoda</taxon>
        <taxon>Coleoidea</taxon>
        <taxon>Decapodiformes</taxon>
        <taxon>Sepiida</taxon>
        <taxon>Sepiina</taxon>
        <taxon>Sepiidae</taxon>
        <taxon>Acanthosepion</taxon>
    </lineage>
</organism>
<evidence type="ECO:0000259" key="2">
    <source>
        <dbReference type="Pfam" id="PF26015"/>
    </source>
</evidence>
<accession>A0A812CHI2</accession>
<dbReference type="InterPro" id="IPR058685">
    <property type="entry name" value="Ig_NPHP4_4th"/>
</dbReference>
<dbReference type="Pfam" id="PF26015">
    <property type="entry name" value="Ig_NPH4_3rd"/>
    <property type="match status" value="1"/>
</dbReference>
<keyword evidence="6" id="KW-1185">Reference proteome</keyword>
<keyword evidence="1" id="KW-1133">Transmembrane helix</keyword>
<name>A0A812CHI2_ACAPH</name>